<organism evidence="3 4">
    <name type="scientific">Candidatus Nomurabacteria bacterium RIFCSPHIGHO2_02_FULL_38_15</name>
    <dbReference type="NCBI Taxonomy" id="1801752"/>
    <lineage>
        <taxon>Bacteria</taxon>
        <taxon>Candidatus Nomuraibacteriota</taxon>
    </lineage>
</organism>
<keyword evidence="1" id="KW-0472">Membrane</keyword>
<dbReference type="Gene3D" id="3.90.550.10">
    <property type="entry name" value="Spore Coat Polysaccharide Biosynthesis Protein SpsA, Chain A"/>
    <property type="match status" value="1"/>
</dbReference>
<keyword evidence="1" id="KW-0812">Transmembrane</keyword>
<gene>
    <name evidence="3" type="ORF">A3J61_02315</name>
</gene>
<comment type="caution">
    <text evidence="3">The sequence shown here is derived from an EMBL/GenBank/DDBJ whole genome shotgun (WGS) entry which is preliminary data.</text>
</comment>
<dbReference type="Proteomes" id="UP000179686">
    <property type="component" value="Unassembled WGS sequence"/>
</dbReference>
<dbReference type="STRING" id="1801752.A3J61_02315"/>
<reference evidence="3 4" key="1">
    <citation type="journal article" date="2016" name="Nat. Commun.">
        <title>Thousands of microbial genomes shed light on interconnected biogeochemical processes in an aquifer system.</title>
        <authorList>
            <person name="Anantharaman K."/>
            <person name="Brown C.T."/>
            <person name="Hug L.A."/>
            <person name="Sharon I."/>
            <person name="Castelle C.J."/>
            <person name="Probst A.J."/>
            <person name="Thomas B.C."/>
            <person name="Singh A."/>
            <person name="Wilkins M.J."/>
            <person name="Karaoz U."/>
            <person name="Brodie E.L."/>
            <person name="Williams K.H."/>
            <person name="Hubbard S.S."/>
            <person name="Banfield J.F."/>
        </authorList>
    </citation>
    <scope>NUCLEOTIDE SEQUENCE [LARGE SCALE GENOMIC DNA]</scope>
</reference>
<evidence type="ECO:0000259" key="2">
    <source>
        <dbReference type="Pfam" id="PF00535"/>
    </source>
</evidence>
<accession>A0A1F6VQG3</accession>
<evidence type="ECO:0000313" key="4">
    <source>
        <dbReference type="Proteomes" id="UP000179686"/>
    </source>
</evidence>
<proteinExistence type="predicted"/>
<name>A0A1F6VQG3_9BACT</name>
<dbReference type="PANTHER" id="PTHR43179">
    <property type="entry name" value="RHAMNOSYLTRANSFERASE WBBL"/>
    <property type="match status" value="1"/>
</dbReference>
<protein>
    <recommendedName>
        <fullName evidence="2">Glycosyltransferase 2-like domain-containing protein</fullName>
    </recommendedName>
</protein>
<evidence type="ECO:0000256" key="1">
    <source>
        <dbReference type="SAM" id="Phobius"/>
    </source>
</evidence>
<dbReference type="AlphaFoldDB" id="A0A1F6VQG3"/>
<dbReference type="PANTHER" id="PTHR43179:SF7">
    <property type="entry name" value="RHAMNOSYLTRANSFERASE WBBL"/>
    <property type="match status" value="1"/>
</dbReference>
<sequence length="349" mass="40716">MRREENFKPINRVQKVIYIYKEFGLVYLFKNYYKYATRMFLAVIISFFRHASIFLGLKKYKKLDIILTNNPIEKVTIIIPFKDTHDVLRVCVESIINKTEYKNYEIILVNNQSILPETKKLLEDFGKIPNIKILDFNEPFNYARLHNVIIDQVNTEFVLMLNNDTEVVSPDWLGHMVDIIQNNPNVGVVGPLLLFHNNTVQHAGISLGTRYGLPYHIYEGLPYVGIKSLPGPVQTICEVSAVTGACTLTRKSLYQSLGGLDENNLKVTFNDIDFCLKVYDARYHNIFTSNVYLYHYESYTRGLDYLQREKSHRLAIESNYFMKKWQKYKIDMFTGLDTRCKVIVSNNIQ</sequence>
<dbReference type="Pfam" id="PF00535">
    <property type="entry name" value="Glycos_transf_2"/>
    <property type="match status" value="1"/>
</dbReference>
<dbReference type="InterPro" id="IPR001173">
    <property type="entry name" value="Glyco_trans_2-like"/>
</dbReference>
<feature type="domain" description="Glycosyltransferase 2-like" evidence="2">
    <location>
        <begin position="76"/>
        <end position="196"/>
    </location>
</feature>
<dbReference type="EMBL" id="MFUC01000022">
    <property type="protein sequence ID" value="OGI71812.1"/>
    <property type="molecule type" value="Genomic_DNA"/>
</dbReference>
<keyword evidence="1" id="KW-1133">Transmembrane helix</keyword>
<evidence type="ECO:0000313" key="3">
    <source>
        <dbReference type="EMBL" id="OGI71812.1"/>
    </source>
</evidence>
<feature type="transmembrane region" description="Helical" evidence="1">
    <location>
        <begin position="35"/>
        <end position="57"/>
    </location>
</feature>
<dbReference type="InterPro" id="IPR029044">
    <property type="entry name" value="Nucleotide-diphossugar_trans"/>
</dbReference>
<dbReference type="SUPFAM" id="SSF53448">
    <property type="entry name" value="Nucleotide-diphospho-sugar transferases"/>
    <property type="match status" value="1"/>
</dbReference>